<dbReference type="EMBL" id="SSFD01000196">
    <property type="protein sequence ID" value="TXH83880.1"/>
    <property type="molecule type" value="Genomic_DNA"/>
</dbReference>
<dbReference type="Proteomes" id="UP000321192">
    <property type="component" value="Unassembled WGS sequence"/>
</dbReference>
<feature type="compositionally biased region" description="Polar residues" evidence="1">
    <location>
        <begin position="104"/>
        <end position="118"/>
    </location>
</feature>
<evidence type="ECO:0000313" key="2">
    <source>
        <dbReference type="EMBL" id="TXH83880.1"/>
    </source>
</evidence>
<feature type="region of interest" description="Disordered" evidence="1">
    <location>
        <begin position="44"/>
        <end position="118"/>
    </location>
</feature>
<organism evidence="2 3">
    <name type="scientific">Thauera aminoaromatica</name>
    <dbReference type="NCBI Taxonomy" id="164330"/>
    <lineage>
        <taxon>Bacteria</taxon>
        <taxon>Pseudomonadati</taxon>
        <taxon>Pseudomonadota</taxon>
        <taxon>Betaproteobacteria</taxon>
        <taxon>Rhodocyclales</taxon>
        <taxon>Zoogloeaceae</taxon>
        <taxon>Thauera</taxon>
    </lineage>
</organism>
<protein>
    <submittedName>
        <fullName evidence="2">Uncharacterized protein</fullName>
    </submittedName>
</protein>
<name>A0A5C7SJG2_THASP</name>
<feature type="compositionally biased region" description="Basic and acidic residues" evidence="1">
    <location>
        <begin position="82"/>
        <end position="91"/>
    </location>
</feature>
<accession>A0A5C7SJG2</accession>
<dbReference type="RefSeq" id="WP_276659074.1">
    <property type="nucleotide sequence ID" value="NZ_SSFD01000196.1"/>
</dbReference>
<feature type="compositionally biased region" description="Low complexity" evidence="1">
    <location>
        <begin position="44"/>
        <end position="58"/>
    </location>
</feature>
<dbReference type="AlphaFoldDB" id="A0A5C7SJG2"/>
<evidence type="ECO:0000313" key="3">
    <source>
        <dbReference type="Proteomes" id="UP000321192"/>
    </source>
</evidence>
<comment type="caution">
    <text evidence="2">The sequence shown here is derived from an EMBL/GenBank/DDBJ whole genome shotgun (WGS) entry which is preliminary data.</text>
</comment>
<gene>
    <name evidence="2" type="ORF">E6Q80_12625</name>
</gene>
<reference evidence="2 3" key="1">
    <citation type="submission" date="2018-09" db="EMBL/GenBank/DDBJ databases">
        <title>Metagenome Assembled Genomes from an Advanced Water Purification Facility.</title>
        <authorList>
            <person name="Stamps B.W."/>
            <person name="Spear J.R."/>
        </authorList>
    </citation>
    <scope>NUCLEOTIDE SEQUENCE [LARGE SCALE GENOMIC DNA]</scope>
    <source>
        <strain evidence="2">Bin_27_1</strain>
    </source>
</reference>
<evidence type="ECO:0000256" key="1">
    <source>
        <dbReference type="SAM" id="MobiDB-lite"/>
    </source>
</evidence>
<sequence length="118" mass="12615">MTFLLATSIFSKRIARALARVLVGLLMLSHALFAFSSATSLSRAPLRATTHAHTGAATDQNDHGHSDDDFEDEGSPHQHGHNPADHSHDKPNVPPTHAMGVPPLSNQPKSGSYLTTFA</sequence>
<proteinExistence type="predicted"/>